<feature type="coiled-coil region" evidence="7">
    <location>
        <begin position="157"/>
        <end position="184"/>
    </location>
</feature>
<evidence type="ECO:0000256" key="3">
    <source>
        <dbReference type="ARBA" id="ARBA00022771"/>
    </source>
</evidence>
<dbReference type="SUPFAM" id="SSF109709">
    <property type="entry name" value="KorB DNA-binding domain-like"/>
    <property type="match status" value="1"/>
</dbReference>
<keyword evidence="11" id="KW-1185">Reference proteome</keyword>
<dbReference type="PANTHER" id="PTHR23080">
    <property type="entry name" value="THAP DOMAIN PROTEIN"/>
    <property type="match status" value="1"/>
</dbReference>
<reference evidence="11" key="1">
    <citation type="submission" date="2024-04" db="EMBL/GenBank/DDBJ databases">
        <title>Salinicola lusitanus LLJ914,a marine bacterium isolated from the Okinawa Trough.</title>
        <authorList>
            <person name="Li J."/>
        </authorList>
    </citation>
    <scope>NUCLEOTIDE SEQUENCE [LARGE SCALE GENOMIC DNA]</scope>
</reference>
<dbReference type="PROSITE" id="PS50950">
    <property type="entry name" value="ZF_THAP"/>
    <property type="match status" value="1"/>
</dbReference>
<dbReference type="Proteomes" id="UP001460270">
    <property type="component" value="Unassembled WGS sequence"/>
</dbReference>
<dbReference type="Pfam" id="PF13359">
    <property type="entry name" value="DDE_Tnp_4"/>
    <property type="match status" value="1"/>
</dbReference>
<organism evidence="10 11">
    <name type="scientific">Mugilogobius chulae</name>
    <name type="common">yellowstripe goby</name>
    <dbReference type="NCBI Taxonomy" id="88201"/>
    <lineage>
        <taxon>Eukaryota</taxon>
        <taxon>Metazoa</taxon>
        <taxon>Chordata</taxon>
        <taxon>Craniata</taxon>
        <taxon>Vertebrata</taxon>
        <taxon>Euteleostomi</taxon>
        <taxon>Actinopterygii</taxon>
        <taxon>Neopterygii</taxon>
        <taxon>Teleostei</taxon>
        <taxon>Neoteleostei</taxon>
        <taxon>Acanthomorphata</taxon>
        <taxon>Gobiaria</taxon>
        <taxon>Gobiiformes</taxon>
        <taxon>Gobioidei</taxon>
        <taxon>Gobiidae</taxon>
        <taxon>Gobionellinae</taxon>
        <taxon>Mugilogobius</taxon>
    </lineage>
</organism>
<dbReference type="GO" id="GO:0003677">
    <property type="term" value="F:DNA binding"/>
    <property type="evidence" value="ECO:0007669"/>
    <property type="project" value="UniProtKB-UniRule"/>
</dbReference>
<dbReference type="InterPro" id="IPR006612">
    <property type="entry name" value="THAP_Znf"/>
</dbReference>
<gene>
    <name evidence="10" type="ORF">WMY93_031619</name>
</gene>
<evidence type="ECO:0000313" key="10">
    <source>
        <dbReference type="EMBL" id="KAK7877675.1"/>
    </source>
</evidence>
<feature type="compositionally biased region" description="Pro residues" evidence="8">
    <location>
        <begin position="118"/>
        <end position="132"/>
    </location>
</feature>
<dbReference type="InterPro" id="IPR027805">
    <property type="entry name" value="Transposase_HTH_dom"/>
</dbReference>
<dbReference type="SMART" id="SM00692">
    <property type="entry name" value="DM3"/>
    <property type="match status" value="1"/>
</dbReference>
<dbReference type="SUPFAM" id="SSF57716">
    <property type="entry name" value="Glucocorticoid receptor-like (DNA-binding domain)"/>
    <property type="match status" value="1"/>
</dbReference>
<evidence type="ECO:0000256" key="4">
    <source>
        <dbReference type="ARBA" id="ARBA00022833"/>
    </source>
</evidence>
<keyword evidence="5 6" id="KW-0238">DNA-binding</keyword>
<accession>A0AAW0MF92</accession>
<evidence type="ECO:0000256" key="5">
    <source>
        <dbReference type="ARBA" id="ARBA00023125"/>
    </source>
</evidence>
<keyword evidence="7" id="KW-0175">Coiled coil</keyword>
<dbReference type="InterPro" id="IPR027806">
    <property type="entry name" value="HARBI1_dom"/>
</dbReference>
<dbReference type="GO" id="GO:0008270">
    <property type="term" value="F:zinc ion binding"/>
    <property type="evidence" value="ECO:0007669"/>
    <property type="project" value="UniProtKB-KW"/>
</dbReference>
<feature type="region of interest" description="Disordered" evidence="8">
    <location>
        <begin position="110"/>
        <end position="136"/>
    </location>
</feature>
<dbReference type="EMBL" id="JBBPFD010000679">
    <property type="protein sequence ID" value="KAK7877675.1"/>
    <property type="molecule type" value="Genomic_DNA"/>
</dbReference>
<keyword evidence="2" id="KW-0479">Metal-binding</keyword>
<evidence type="ECO:0000313" key="11">
    <source>
        <dbReference type="Proteomes" id="UP001460270"/>
    </source>
</evidence>
<dbReference type="Pfam" id="PF05485">
    <property type="entry name" value="THAP"/>
    <property type="match status" value="1"/>
</dbReference>
<evidence type="ECO:0000256" key="6">
    <source>
        <dbReference type="PROSITE-ProRule" id="PRU00309"/>
    </source>
</evidence>
<evidence type="ECO:0000256" key="7">
    <source>
        <dbReference type="SAM" id="Coils"/>
    </source>
</evidence>
<comment type="caution">
    <text evidence="10">The sequence shown here is derived from an EMBL/GenBank/DDBJ whole genome shotgun (WGS) entry which is preliminary data.</text>
</comment>
<protein>
    <recommendedName>
        <fullName evidence="9">THAP-type domain-containing protein</fullName>
    </recommendedName>
</protein>
<dbReference type="PANTHER" id="PTHR23080:SF133">
    <property type="entry name" value="SI:CH211-262I1.5-RELATED"/>
    <property type="match status" value="1"/>
</dbReference>
<dbReference type="Gene3D" id="6.20.210.20">
    <property type="entry name" value="THAP domain"/>
    <property type="match status" value="1"/>
</dbReference>
<sequence>MSVFKVKERKTTFLKVRTSGLYCCVPHCSNSSRYTNVSFHIFPNDVSLRAQWLAKIRREHFTPVNCTRVCSRHFLPTDLVISPKGLRLLKKGAVPVLFAWNGYTQPKSRLSVWERRPPPPQTDSPPADPQPVPEEDDVIDNMIDHDYCVTAATGAMASELLDDVETLQRRIRELEAQTEKLHLQSRFGLQRIAGSDHQIRFFTRFASYRHFQYFWRLIEPAVTTKMVRITSVRSNPGASSDTTVHHTQTKLPPIDEFLLFLMYLSVGLYPQDLAERFGIHRTTVSRIIATWTNFLYELLGKKRLWLPQEVVQANLPPEFAAFPDTQVVLDCTEIYCQTPSDLLLQSEVYSTYKSHSTLKAMIGIAPHGAITFISALYAGLTSDREIFKQSGIAHLLKPDMAIMVDKGFLVDNVAPCKVYRPAFLSKKSQMSATDVLQTQSIARLRIHVERCIRRVKENKLFDRVIPVSVCGNIDSLFSLACMLVNYQHGPLVKAWAALN</sequence>
<feature type="domain" description="THAP-type" evidence="9">
    <location>
        <begin position="16"/>
        <end position="98"/>
    </location>
</feature>
<keyword evidence="4" id="KW-0862">Zinc</keyword>
<proteinExistence type="predicted"/>
<evidence type="ECO:0000256" key="2">
    <source>
        <dbReference type="ARBA" id="ARBA00022723"/>
    </source>
</evidence>
<name>A0AAW0MF92_9GOBI</name>
<evidence type="ECO:0000256" key="1">
    <source>
        <dbReference type="ARBA" id="ARBA00001968"/>
    </source>
</evidence>
<evidence type="ECO:0000259" key="9">
    <source>
        <dbReference type="PROSITE" id="PS50950"/>
    </source>
</evidence>
<comment type="cofactor">
    <cofactor evidence="1">
        <name>a divalent metal cation</name>
        <dbReference type="ChEBI" id="CHEBI:60240"/>
    </cofactor>
</comment>
<dbReference type="AlphaFoldDB" id="A0AAW0MF92"/>
<evidence type="ECO:0000256" key="8">
    <source>
        <dbReference type="SAM" id="MobiDB-lite"/>
    </source>
</evidence>
<dbReference type="Pfam" id="PF13613">
    <property type="entry name" value="HTH_Tnp_4"/>
    <property type="match status" value="1"/>
</dbReference>
<keyword evidence="3 6" id="KW-0863">Zinc-finger</keyword>
<dbReference type="InterPro" id="IPR038441">
    <property type="entry name" value="THAP_Znf_sf"/>
</dbReference>
<dbReference type="SMART" id="SM00980">
    <property type="entry name" value="THAP"/>
    <property type="match status" value="1"/>
</dbReference>